<dbReference type="Pfam" id="PF01738">
    <property type="entry name" value="DLH"/>
    <property type="match status" value="1"/>
</dbReference>
<evidence type="ECO:0000259" key="1">
    <source>
        <dbReference type="Pfam" id="PF01738"/>
    </source>
</evidence>
<dbReference type="RefSeq" id="XP_033432278.1">
    <property type="nucleotide sequence ID" value="XM_033566521.1"/>
</dbReference>
<dbReference type="PANTHER" id="PTHR17630">
    <property type="entry name" value="DIENELACTONE HYDROLASE"/>
    <property type="match status" value="1"/>
</dbReference>
<dbReference type="EMBL" id="QUQM01000002">
    <property type="protein sequence ID" value="KAA8652917.1"/>
    <property type="molecule type" value="Genomic_DNA"/>
</dbReference>
<comment type="caution">
    <text evidence="2">The sequence shown here is derived from an EMBL/GenBank/DDBJ whole genome shotgun (WGS) entry which is preliminary data.</text>
</comment>
<name>A0A5M9NDQ7_9EURO</name>
<dbReference type="SUPFAM" id="SSF53474">
    <property type="entry name" value="alpha/beta-Hydrolases"/>
    <property type="match status" value="1"/>
</dbReference>
<gene>
    <name evidence="2" type="ORF">ATNIH1004_001826</name>
</gene>
<reference evidence="2 3" key="1">
    <citation type="submission" date="2019-08" db="EMBL/GenBank/DDBJ databases">
        <title>The genome sequence of a newly discovered highly antifungal drug resistant Aspergillus species, Aspergillus tanneri NIH 1004.</title>
        <authorList>
            <person name="Mounaud S."/>
            <person name="Singh I."/>
            <person name="Joardar V."/>
            <person name="Pakala S."/>
            <person name="Pakala S."/>
            <person name="Venepally P."/>
            <person name="Chung J.K."/>
            <person name="Losada L."/>
            <person name="Nierman W.C."/>
        </authorList>
    </citation>
    <scope>NUCLEOTIDE SEQUENCE [LARGE SCALE GENOMIC DNA]</scope>
    <source>
        <strain evidence="2 3">NIH1004</strain>
    </source>
</reference>
<dbReference type="VEuPathDB" id="FungiDB:EYZ11_006391"/>
<dbReference type="InterPro" id="IPR002925">
    <property type="entry name" value="Dienelactn_hydro"/>
</dbReference>
<dbReference type="PANTHER" id="PTHR17630:SF44">
    <property type="entry name" value="PROTEIN AIM2"/>
    <property type="match status" value="1"/>
</dbReference>
<evidence type="ECO:0000313" key="2">
    <source>
        <dbReference type="EMBL" id="KAA8652917.1"/>
    </source>
</evidence>
<accession>A0A5M9NDQ7</accession>
<sequence length="254" mass="28273">MASNPMQSCCYQGFKHNGEPRGSISTVEDIEVYTSYPPDLSTEYGVLILTDIIGHRLVNAQVIADQFADHGYFVMMPDLFYGDAVPLNKPGEFDMGKWRSGNYHPQGKKHLPETVDPIVEICLSEMLTKYNCKSIGAVGYCFGGKYVVRHLVPGRVDVGFTAHPSHIDESELKGIQGPLAIAAAEKDKIFPAEKRHISEAILQETGLPYQVNLYSGVSHGFGVRGDPTNREVRFAMKSAFFQAVEWFDEYMKGK</sequence>
<dbReference type="OrthoDB" id="17560at2759"/>
<dbReference type="Gene3D" id="3.40.50.1820">
    <property type="entry name" value="alpha/beta hydrolase"/>
    <property type="match status" value="1"/>
</dbReference>
<organism evidence="2 3">
    <name type="scientific">Aspergillus tanneri</name>
    <dbReference type="NCBI Taxonomy" id="1220188"/>
    <lineage>
        <taxon>Eukaryota</taxon>
        <taxon>Fungi</taxon>
        <taxon>Dikarya</taxon>
        <taxon>Ascomycota</taxon>
        <taxon>Pezizomycotina</taxon>
        <taxon>Eurotiomycetes</taxon>
        <taxon>Eurotiomycetidae</taxon>
        <taxon>Eurotiales</taxon>
        <taxon>Aspergillaceae</taxon>
        <taxon>Aspergillus</taxon>
        <taxon>Aspergillus subgen. Circumdati</taxon>
    </lineage>
</organism>
<dbReference type="AlphaFoldDB" id="A0A5M9NDQ7"/>
<feature type="domain" description="Dienelactone hydrolase" evidence="1">
    <location>
        <begin position="32"/>
        <end position="250"/>
    </location>
</feature>
<dbReference type="InterPro" id="IPR029058">
    <property type="entry name" value="AB_hydrolase_fold"/>
</dbReference>
<proteinExistence type="predicted"/>
<dbReference type="GeneID" id="54324528"/>
<dbReference type="Proteomes" id="UP000324241">
    <property type="component" value="Unassembled WGS sequence"/>
</dbReference>
<dbReference type="GO" id="GO:0016787">
    <property type="term" value="F:hydrolase activity"/>
    <property type="evidence" value="ECO:0007669"/>
    <property type="project" value="InterPro"/>
</dbReference>
<evidence type="ECO:0000313" key="3">
    <source>
        <dbReference type="Proteomes" id="UP000324241"/>
    </source>
</evidence>
<protein>
    <recommendedName>
        <fullName evidence="1">Dienelactone hydrolase domain-containing protein</fullName>
    </recommendedName>
</protein>